<evidence type="ECO:0000313" key="2">
    <source>
        <dbReference type="Proteomes" id="UP000030588"/>
    </source>
</evidence>
<protein>
    <submittedName>
        <fullName evidence="1">Uncharacterized protein</fullName>
    </submittedName>
</protein>
<organism evidence="1 2">
    <name type="scientific">Heyndrickxia ginsengihumi</name>
    <dbReference type="NCBI Taxonomy" id="363870"/>
    <lineage>
        <taxon>Bacteria</taxon>
        <taxon>Bacillati</taxon>
        <taxon>Bacillota</taxon>
        <taxon>Bacilli</taxon>
        <taxon>Bacillales</taxon>
        <taxon>Bacillaceae</taxon>
        <taxon>Heyndrickxia</taxon>
    </lineage>
</organism>
<gene>
    <name evidence="1" type="ORF">NG54_12440</name>
</gene>
<dbReference type="EMBL" id="JRUN01000037">
    <property type="protein sequence ID" value="KHD84938.1"/>
    <property type="molecule type" value="Genomic_DNA"/>
</dbReference>
<accession>A0A0A6VBS1</accession>
<dbReference type="AlphaFoldDB" id="A0A0A6VBS1"/>
<proteinExistence type="predicted"/>
<reference evidence="1" key="1">
    <citation type="submission" date="2014-10" db="EMBL/GenBank/DDBJ databases">
        <title>Draft genome of phytase producing Bacillus ginsengihumi strain M2.11.</title>
        <authorList>
            <person name="Toymentseva A."/>
            <person name="Boulygina E.A."/>
            <person name="Kazakov S.V."/>
            <person name="Kayumov I."/>
            <person name="Suleimanova A.D."/>
            <person name="Mardanova A.M."/>
            <person name="Maria S.N."/>
            <person name="Sergey M.Y."/>
            <person name="Sharipova M.R."/>
        </authorList>
    </citation>
    <scope>NUCLEOTIDE SEQUENCE [LARGE SCALE GENOMIC DNA]</scope>
    <source>
        <strain evidence="1">M2.11</strain>
    </source>
</reference>
<comment type="caution">
    <text evidence="1">The sequence shown here is derived from an EMBL/GenBank/DDBJ whole genome shotgun (WGS) entry which is preliminary data.</text>
</comment>
<dbReference type="Proteomes" id="UP000030588">
    <property type="component" value="Unassembled WGS sequence"/>
</dbReference>
<sequence>MGKELKIIRKRWSLNLNYWRMECILLRWGKLSRLQFQTLLWKTLSTSLYWGKFILILMY</sequence>
<name>A0A0A6VBS1_9BACI</name>
<evidence type="ECO:0000313" key="1">
    <source>
        <dbReference type="EMBL" id="KHD84938.1"/>
    </source>
</evidence>